<dbReference type="PANTHER" id="PTHR10890:SF3">
    <property type="entry name" value="CYSTEINE--TRNA LIGASE, CYTOPLASMIC"/>
    <property type="match status" value="1"/>
</dbReference>
<evidence type="ECO:0000256" key="3">
    <source>
        <dbReference type="ARBA" id="ARBA00022723"/>
    </source>
</evidence>
<dbReference type="Gene3D" id="3.40.50.620">
    <property type="entry name" value="HUPs"/>
    <property type="match status" value="1"/>
</dbReference>
<evidence type="ECO:0000256" key="4">
    <source>
        <dbReference type="ARBA" id="ARBA00022741"/>
    </source>
</evidence>
<comment type="caution">
    <text evidence="13">The sequence shown here is derived from an EMBL/GenBank/DDBJ whole genome shotgun (WGS) entry which is preliminary data.</text>
</comment>
<keyword evidence="9" id="KW-0963">Cytoplasm</keyword>
<evidence type="ECO:0000256" key="8">
    <source>
        <dbReference type="ARBA" id="ARBA00023146"/>
    </source>
</evidence>
<dbReference type="InterPro" id="IPR009080">
    <property type="entry name" value="tRNAsynth_Ia_anticodon-bd"/>
</dbReference>
<dbReference type="Proteomes" id="UP000177691">
    <property type="component" value="Unassembled WGS sequence"/>
</dbReference>
<keyword evidence="3 9" id="KW-0479">Metal-binding</keyword>
<sequence>MLKFYNTLTRKKEVFKPISEDEVTFYHCGPTVYWTQHIGNMRGVVMNDLIVRTLEYLGYKVKLARNYTDVGHLTSDEDEGEDKLEKGAKREGKTPQQIADKYLKIFERDVTALNTRPADVKPRATDNIKEIIGMIRILLDKGYAYQTDLAIYFTVLKAKDYTKLSGQNLAKNIAEAGKGEASDPDKKNPADFALWFFKTGKHKNAMQTWESPWGKGFPGWHIECSAMAKKYLGDTVDIHMGGIEHVPVHHTNEIAQSEAANGVKFVNYWLHNEHLLANDVKMAKSAGTAYSLAEVKAKKYEPLALRYFFLSAHYRSKQNFSWEALAAAAASLKKMQNKIRELKETVKLSAEKIEATGINEHYRGQFIAAIEDDNNIPQALAVLWETLKDDKLTADETLATVFDFDSVLGLELTKVKLDKTAVPKKIQALIDNRQKFRDVGDFAEADKIREKIEQLGYEIKDTPNGVVVNK</sequence>
<dbReference type="NCBIfam" id="TIGR00435">
    <property type="entry name" value="cysS"/>
    <property type="match status" value="1"/>
</dbReference>
<name>A0A1F5RVD8_9BACT</name>
<dbReference type="PANTHER" id="PTHR10890">
    <property type="entry name" value="CYSTEINYL-TRNA SYNTHETASE"/>
    <property type="match status" value="1"/>
</dbReference>
<evidence type="ECO:0000256" key="11">
    <source>
        <dbReference type="SAM" id="MobiDB-lite"/>
    </source>
</evidence>
<keyword evidence="4 9" id="KW-0547">Nucleotide-binding</keyword>
<feature type="domain" description="tRNA synthetases class I catalytic" evidence="12">
    <location>
        <begin position="15"/>
        <end position="328"/>
    </location>
</feature>
<dbReference type="GO" id="GO:0005524">
    <property type="term" value="F:ATP binding"/>
    <property type="evidence" value="ECO:0007669"/>
    <property type="project" value="UniProtKB-UniRule"/>
</dbReference>
<dbReference type="InterPro" id="IPR015803">
    <property type="entry name" value="Cys-tRNA-ligase"/>
</dbReference>
<protein>
    <recommendedName>
        <fullName evidence="9">Cysteine--tRNA ligase</fullName>
        <ecNumber evidence="9">6.1.1.16</ecNumber>
    </recommendedName>
    <alternativeName>
        <fullName evidence="9">Cysteinyl-tRNA synthetase</fullName>
        <shortName evidence="9">CysRS</shortName>
    </alternativeName>
</protein>
<dbReference type="InterPro" id="IPR032678">
    <property type="entry name" value="tRNA-synt_1_cat_dom"/>
</dbReference>
<proteinExistence type="inferred from homology"/>
<comment type="subcellular location">
    <subcellularLocation>
        <location evidence="9">Cytoplasm</location>
    </subcellularLocation>
</comment>
<feature type="binding site" evidence="9">
    <location>
        <position position="224"/>
    </location>
    <ligand>
        <name>Zn(2+)</name>
        <dbReference type="ChEBI" id="CHEBI:29105"/>
    </ligand>
</feature>
<keyword evidence="8 9" id="KW-0030">Aminoacyl-tRNA synthetase</keyword>
<dbReference type="Gene3D" id="1.20.120.1910">
    <property type="entry name" value="Cysteine-tRNA ligase, C-terminal anti-codon recognition domain"/>
    <property type="match status" value="1"/>
</dbReference>
<feature type="binding site" evidence="9">
    <location>
        <position position="253"/>
    </location>
    <ligand>
        <name>Zn(2+)</name>
        <dbReference type="ChEBI" id="CHEBI:29105"/>
    </ligand>
</feature>
<dbReference type="CDD" id="cd00672">
    <property type="entry name" value="CysRS_core"/>
    <property type="match status" value="1"/>
</dbReference>
<feature type="region of interest" description="Disordered" evidence="11">
    <location>
        <begin position="74"/>
        <end position="94"/>
    </location>
</feature>
<evidence type="ECO:0000256" key="1">
    <source>
        <dbReference type="ARBA" id="ARBA00011245"/>
    </source>
</evidence>
<comment type="cofactor">
    <cofactor evidence="9">
        <name>Zn(2+)</name>
        <dbReference type="ChEBI" id="CHEBI:29105"/>
    </cofactor>
    <text evidence="9">Binds 1 zinc ion per subunit.</text>
</comment>
<reference evidence="13 14" key="1">
    <citation type="journal article" date="2016" name="Nat. Commun.">
        <title>Thousands of microbial genomes shed light on interconnected biogeochemical processes in an aquifer system.</title>
        <authorList>
            <person name="Anantharaman K."/>
            <person name="Brown C.T."/>
            <person name="Hug L.A."/>
            <person name="Sharon I."/>
            <person name="Castelle C.J."/>
            <person name="Probst A.J."/>
            <person name="Thomas B.C."/>
            <person name="Singh A."/>
            <person name="Wilkins M.J."/>
            <person name="Karaoz U."/>
            <person name="Brodie E.L."/>
            <person name="Williams K.H."/>
            <person name="Hubbard S.S."/>
            <person name="Banfield J.F."/>
        </authorList>
    </citation>
    <scope>NUCLEOTIDE SEQUENCE [LARGE SCALE GENOMIC DNA]</scope>
</reference>
<comment type="subunit">
    <text evidence="1 9">Monomer.</text>
</comment>
<dbReference type="GO" id="GO:0006423">
    <property type="term" value="P:cysteinyl-tRNA aminoacylation"/>
    <property type="evidence" value="ECO:0007669"/>
    <property type="project" value="UniProtKB-UniRule"/>
</dbReference>
<feature type="binding site" evidence="9">
    <location>
        <position position="284"/>
    </location>
    <ligand>
        <name>ATP</name>
        <dbReference type="ChEBI" id="CHEBI:30616"/>
    </ligand>
</feature>
<accession>A0A1F5RVD8</accession>
<dbReference type="InterPro" id="IPR014729">
    <property type="entry name" value="Rossmann-like_a/b/a_fold"/>
</dbReference>
<feature type="coiled-coil region" evidence="10">
    <location>
        <begin position="325"/>
        <end position="352"/>
    </location>
</feature>
<evidence type="ECO:0000256" key="10">
    <source>
        <dbReference type="SAM" id="Coils"/>
    </source>
</evidence>
<dbReference type="SUPFAM" id="SSF52374">
    <property type="entry name" value="Nucleotidylyl transferase"/>
    <property type="match status" value="1"/>
</dbReference>
<keyword evidence="10" id="KW-0175">Coiled coil</keyword>
<evidence type="ECO:0000256" key="5">
    <source>
        <dbReference type="ARBA" id="ARBA00022833"/>
    </source>
</evidence>
<feature type="short sequence motif" description="'KMSKS' region" evidence="9">
    <location>
        <begin position="281"/>
        <end position="285"/>
    </location>
</feature>
<organism evidence="13 14">
    <name type="scientific">Candidatus Falkowbacteria bacterium RIFCSPHIGHO2_02_FULL_45_15</name>
    <dbReference type="NCBI Taxonomy" id="1797987"/>
    <lineage>
        <taxon>Bacteria</taxon>
        <taxon>Candidatus Falkowiibacteriota</taxon>
    </lineage>
</organism>
<dbReference type="EC" id="6.1.1.16" evidence="9"/>
<feature type="compositionally biased region" description="Basic and acidic residues" evidence="11">
    <location>
        <begin position="83"/>
        <end position="93"/>
    </location>
</feature>
<dbReference type="EMBL" id="MFFU01000048">
    <property type="protein sequence ID" value="OGF18380.1"/>
    <property type="molecule type" value="Genomic_DNA"/>
</dbReference>
<comment type="similarity">
    <text evidence="9">Belongs to the class-I aminoacyl-tRNA synthetase family.</text>
</comment>
<comment type="catalytic activity">
    <reaction evidence="9">
        <text>tRNA(Cys) + L-cysteine + ATP = L-cysteinyl-tRNA(Cys) + AMP + diphosphate</text>
        <dbReference type="Rhea" id="RHEA:17773"/>
        <dbReference type="Rhea" id="RHEA-COMP:9661"/>
        <dbReference type="Rhea" id="RHEA-COMP:9679"/>
        <dbReference type="ChEBI" id="CHEBI:30616"/>
        <dbReference type="ChEBI" id="CHEBI:33019"/>
        <dbReference type="ChEBI" id="CHEBI:35235"/>
        <dbReference type="ChEBI" id="CHEBI:78442"/>
        <dbReference type="ChEBI" id="CHEBI:78517"/>
        <dbReference type="ChEBI" id="CHEBI:456215"/>
        <dbReference type="EC" id="6.1.1.16"/>
    </reaction>
</comment>
<dbReference type="PRINTS" id="PR00983">
    <property type="entry name" value="TRNASYNTHCYS"/>
</dbReference>
<evidence type="ECO:0000256" key="7">
    <source>
        <dbReference type="ARBA" id="ARBA00022917"/>
    </source>
</evidence>
<keyword evidence="2 9" id="KW-0436">Ligase</keyword>
<dbReference type="GO" id="GO:0005829">
    <property type="term" value="C:cytosol"/>
    <property type="evidence" value="ECO:0007669"/>
    <property type="project" value="TreeGrafter"/>
</dbReference>
<evidence type="ECO:0000313" key="13">
    <source>
        <dbReference type="EMBL" id="OGF18380.1"/>
    </source>
</evidence>
<keyword evidence="6 9" id="KW-0067">ATP-binding</keyword>
<evidence type="ECO:0000256" key="2">
    <source>
        <dbReference type="ARBA" id="ARBA00022598"/>
    </source>
</evidence>
<keyword evidence="7 9" id="KW-0648">Protein biosynthesis</keyword>
<gene>
    <name evidence="9" type="primary">cysS</name>
    <name evidence="13" type="ORF">A3D54_00785</name>
</gene>
<dbReference type="GO" id="GO:0008270">
    <property type="term" value="F:zinc ion binding"/>
    <property type="evidence" value="ECO:0007669"/>
    <property type="project" value="UniProtKB-UniRule"/>
</dbReference>
<feature type="binding site" evidence="9">
    <location>
        <position position="28"/>
    </location>
    <ligand>
        <name>Zn(2+)</name>
        <dbReference type="ChEBI" id="CHEBI:29105"/>
    </ligand>
</feature>
<keyword evidence="5 9" id="KW-0862">Zinc</keyword>
<evidence type="ECO:0000256" key="6">
    <source>
        <dbReference type="ARBA" id="ARBA00022840"/>
    </source>
</evidence>
<dbReference type="SUPFAM" id="SSF47323">
    <property type="entry name" value="Anticodon-binding domain of a subclass of class I aminoacyl-tRNA synthetases"/>
    <property type="match status" value="1"/>
</dbReference>
<evidence type="ECO:0000313" key="14">
    <source>
        <dbReference type="Proteomes" id="UP000177691"/>
    </source>
</evidence>
<dbReference type="AlphaFoldDB" id="A0A1F5RVD8"/>
<dbReference type="Pfam" id="PF01406">
    <property type="entry name" value="tRNA-synt_1e"/>
    <property type="match status" value="1"/>
</dbReference>
<dbReference type="InterPro" id="IPR024909">
    <property type="entry name" value="Cys-tRNA/MSH_ligase"/>
</dbReference>
<dbReference type="HAMAP" id="MF_00041">
    <property type="entry name" value="Cys_tRNA_synth"/>
    <property type="match status" value="1"/>
</dbReference>
<evidence type="ECO:0000259" key="12">
    <source>
        <dbReference type="Pfam" id="PF01406"/>
    </source>
</evidence>
<dbReference type="GO" id="GO:0004817">
    <property type="term" value="F:cysteine-tRNA ligase activity"/>
    <property type="evidence" value="ECO:0007669"/>
    <property type="project" value="UniProtKB-UniRule"/>
</dbReference>
<feature type="short sequence motif" description="'HIGH' region" evidence="9">
    <location>
        <begin position="30"/>
        <end position="40"/>
    </location>
</feature>
<evidence type="ECO:0000256" key="9">
    <source>
        <dbReference type="HAMAP-Rule" id="MF_00041"/>
    </source>
</evidence>
<feature type="binding site" evidence="9">
    <location>
        <position position="249"/>
    </location>
    <ligand>
        <name>Zn(2+)</name>
        <dbReference type="ChEBI" id="CHEBI:29105"/>
    </ligand>
</feature>